<protein>
    <submittedName>
        <fullName evidence="2">Uncharacterized protein</fullName>
    </submittedName>
</protein>
<feature type="coiled-coil region" evidence="1">
    <location>
        <begin position="94"/>
        <end position="121"/>
    </location>
</feature>
<evidence type="ECO:0000256" key="1">
    <source>
        <dbReference type="SAM" id="Coils"/>
    </source>
</evidence>
<comment type="caution">
    <text evidence="2">The sequence shown here is derived from an EMBL/GenBank/DDBJ whole genome shotgun (WGS) entry which is preliminary data.</text>
</comment>
<keyword evidence="1" id="KW-0175">Coiled coil</keyword>
<dbReference type="Proteomes" id="UP000231019">
    <property type="component" value="Unassembled WGS sequence"/>
</dbReference>
<accession>A0A2M7G636</accession>
<evidence type="ECO:0000313" key="2">
    <source>
        <dbReference type="EMBL" id="PIW17490.1"/>
    </source>
</evidence>
<evidence type="ECO:0000313" key="3">
    <source>
        <dbReference type="Proteomes" id="UP000231019"/>
    </source>
</evidence>
<gene>
    <name evidence="2" type="ORF">COW36_08295</name>
</gene>
<sequence>MKNWGAFIFSLAILAQLSSPDLVLAMDKNQKKALSRAEKIEQQLAKDLAKYTPEQLRTNINSQNNYMILYKGMQRKIKELDEKLASLPADDSQVQALIQEAEKLKNLAEDLRKIVEGKQAQKEAQVEATNAYFQSEEAEKDKKILDRIEKSLDYASEFEISTEKHLYHYTDHAIEEARELTQEYLKAEQDLDAMIKKRDGLGIKHRTVEEFAQDLQEGQKWLKEIRSKGAELLKPLQSAAETALMKAASTKNYQSLSDFSSESSRMIRRVQVSGEIIMAIKPEASAEVKNLIQALKKKQSDLIAGMASEIIAANRFAADSYSGQDAGSLKNFVQSQWKSQFKQDSLLKVRLSSDWQRTTRWQWNESARSWDWKDYSVMHGHVLVKHEKDQAVSYYVRIIKRHTQNNQLDLAWDRNTHLSPTQIYLLKNIK</sequence>
<organism evidence="2 3">
    <name type="scientific">bacterium (Candidatus Blackallbacteria) CG17_big_fil_post_rev_8_21_14_2_50_48_46</name>
    <dbReference type="NCBI Taxonomy" id="2014261"/>
    <lineage>
        <taxon>Bacteria</taxon>
        <taxon>Candidatus Blackallbacteria</taxon>
    </lineage>
</organism>
<dbReference type="AlphaFoldDB" id="A0A2M7G636"/>
<proteinExistence type="predicted"/>
<name>A0A2M7G636_9BACT</name>
<reference evidence="2 3" key="1">
    <citation type="submission" date="2017-09" db="EMBL/GenBank/DDBJ databases">
        <title>Depth-based differentiation of microbial function through sediment-hosted aquifers and enrichment of novel symbionts in the deep terrestrial subsurface.</title>
        <authorList>
            <person name="Probst A.J."/>
            <person name="Ladd B."/>
            <person name="Jarett J.K."/>
            <person name="Geller-Mcgrath D.E."/>
            <person name="Sieber C.M."/>
            <person name="Emerson J.B."/>
            <person name="Anantharaman K."/>
            <person name="Thomas B.C."/>
            <person name="Malmstrom R."/>
            <person name="Stieglmeier M."/>
            <person name="Klingl A."/>
            <person name="Woyke T."/>
            <person name="Ryan C.M."/>
            <person name="Banfield J.F."/>
        </authorList>
    </citation>
    <scope>NUCLEOTIDE SEQUENCE [LARGE SCALE GENOMIC DNA]</scope>
    <source>
        <strain evidence="2">CG17_big_fil_post_rev_8_21_14_2_50_48_46</strain>
    </source>
</reference>
<feature type="coiled-coil region" evidence="1">
    <location>
        <begin position="170"/>
        <end position="197"/>
    </location>
</feature>
<dbReference type="EMBL" id="PFFQ01000023">
    <property type="protein sequence ID" value="PIW17490.1"/>
    <property type="molecule type" value="Genomic_DNA"/>
</dbReference>